<feature type="domain" description="PPPDE" evidence="5">
    <location>
        <begin position="349"/>
        <end position="494"/>
    </location>
</feature>
<evidence type="ECO:0008006" key="8">
    <source>
        <dbReference type="Google" id="ProtNLM"/>
    </source>
</evidence>
<comment type="similarity">
    <text evidence="1">Belongs to the DeSI family.</text>
</comment>
<dbReference type="SUPFAM" id="SSF117839">
    <property type="entry name" value="WWE domain"/>
    <property type="match status" value="2"/>
</dbReference>
<dbReference type="GO" id="GO:0070646">
    <property type="term" value="P:protein modification by small protein removal"/>
    <property type="evidence" value="ECO:0007669"/>
    <property type="project" value="TreeGrafter"/>
</dbReference>
<dbReference type="Pfam" id="PF05903">
    <property type="entry name" value="Peptidase_C97"/>
    <property type="match status" value="1"/>
</dbReference>
<dbReference type="InterPro" id="IPR042266">
    <property type="entry name" value="PPPDE_sf"/>
</dbReference>
<sequence length="497" mass="57413">MAAPDAPKWEVQLDTWKDLGVEEAEFLEQLWRSKELRGSLRCRGQVYVFDIEKMTQTNTISNKVRTIRRIGPASEEATNDVPEIARCKSQSMEVALVVEVWLAGEWKRLAKEESNEIVRHQEKGETAFEFSSRGTSYIIDLRHMTQTNVKSNRTRTIRIVDRFAAPEAMGFDAFRLAFRERSTDGKALTLEDMRNSWPDEGDPTLLDLTVKSVLKEMGLRGNSGLVDMTEWDHFWALERDGPSHVSAQEVNEQLALALKKDPQVLGRMQMHFEAAAAEFGREGAEEPVLSSQGLLRACERLVASPQNVLEKQWAAELIRKHQADGEVLEEDETLNYYDFLNVMLGRKRFKVHLWMYDISDGFAERWSWLLLGQSFKGIWHTGVVVEWPDKSSEFWFGGKLFDSIPGSTPFGIPKEKRFLGYTYKRRGEVWDYVTRHCAAEFTRENYDVLTHNCNHFSDKLSLFLRNDHIPDEIRKQPELVMETVTARALRPLLNRYL</sequence>
<dbReference type="Pfam" id="PF02825">
    <property type="entry name" value="WWE"/>
    <property type="match status" value="2"/>
</dbReference>
<dbReference type="AlphaFoldDB" id="A0A813KQR5"/>
<dbReference type="PANTHER" id="PTHR12378">
    <property type="entry name" value="DESUMOYLATING ISOPEPTIDASE"/>
    <property type="match status" value="1"/>
</dbReference>
<evidence type="ECO:0000256" key="2">
    <source>
        <dbReference type="ARBA" id="ARBA00022670"/>
    </source>
</evidence>
<dbReference type="Proteomes" id="UP000626109">
    <property type="component" value="Unassembled WGS sequence"/>
</dbReference>
<name>A0A813KQR5_POLGL</name>
<proteinExistence type="inferred from homology"/>
<dbReference type="PROSITE" id="PS50918">
    <property type="entry name" value="WWE"/>
    <property type="match status" value="2"/>
</dbReference>
<feature type="non-terminal residue" evidence="6">
    <location>
        <position position="497"/>
    </location>
</feature>
<dbReference type="InterPro" id="IPR008580">
    <property type="entry name" value="PPPDE_dom"/>
</dbReference>
<dbReference type="GO" id="GO:0008233">
    <property type="term" value="F:peptidase activity"/>
    <property type="evidence" value="ECO:0007669"/>
    <property type="project" value="UniProtKB-KW"/>
</dbReference>
<organism evidence="6 7">
    <name type="scientific">Polarella glacialis</name>
    <name type="common">Dinoflagellate</name>
    <dbReference type="NCBI Taxonomy" id="89957"/>
    <lineage>
        <taxon>Eukaryota</taxon>
        <taxon>Sar</taxon>
        <taxon>Alveolata</taxon>
        <taxon>Dinophyceae</taxon>
        <taxon>Suessiales</taxon>
        <taxon>Suessiaceae</taxon>
        <taxon>Polarella</taxon>
    </lineage>
</organism>
<dbReference type="GO" id="GO:0006508">
    <property type="term" value="P:proteolysis"/>
    <property type="evidence" value="ECO:0007669"/>
    <property type="project" value="UniProtKB-KW"/>
</dbReference>
<keyword evidence="2" id="KW-0645">Protease</keyword>
<dbReference type="InterPro" id="IPR037197">
    <property type="entry name" value="WWE_dom_sf"/>
</dbReference>
<dbReference type="Gene3D" id="3.90.1720.30">
    <property type="entry name" value="PPPDE domains"/>
    <property type="match status" value="1"/>
</dbReference>
<evidence type="ECO:0000256" key="1">
    <source>
        <dbReference type="ARBA" id="ARBA00008140"/>
    </source>
</evidence>
<evidence type="ECO:0000259" key="4">
    <source>
        <dbReference type="PROSITE" id="PS50918"/>
    </source>
</evidence>
<feature type="domain" description="WWE" evidence="4">
    <location>
        <begin position="1"/>
        <end position="69"/>
    </location>
</feature>
<dbReference type="InterPro" id="IPR004170">
    <property type="entry name" value="WWE_dom"/>
</dbReference>
<reference evidence="6" key="1">
    <citation type="submission" date="2021-02" db="EMBL/GenBank/DDBJ databases">
        <authorList>
            <person name="Dougan E. K."/>
            <person name="Rhodes N."/>
            <person name="Thang M."/>
            <person name="Chan C."/>
        </authorList>
    </citation>
    <scope>NUCLEOTIDE SEQUENCE</scope>
</reference>
<gene>
    <name evidence="6" type="ORF">PGLA2088_LOCUS34289</name>
</gene>
<comment type="caution">
    <text evidence="6">The sequence shown here is derived from an EMBL/GenBank/DDBJ whole genome shotgun (WGS) entry which is preliminary data.</text>
</comment>
<dbReference type="EMBL" id="CAJNNW010031259">
    <property type="protein sequence ID" value="CAE8706655.1"/>
    <property type="molecule type" value="Genomic_DNA"/>
</dbReference>
<keyword evidence="3" id="KW-0378">Hydrolase</keyword>
<dbReference type="Gene3D" id="3.30.720.50">
    <property type="match status" value="2"/>
</dbReference>
<protein>
    <recommendedName>
        <fullName evidence="8">PPPDE domain-containing protein</fullName>
    </recommendedName>
</protein>
<evidence type="ECO:0000313" key="6">
    <source>
        <dbReference type="EMBL" id="CAE8706655.1"/>
    </source>
</evidence>
<accession>A0A813KQR5</accession>
<evidence type="ECO:0000313" key="7">
    <source>
        <dbReference type="Proteomes" id="UP000626109"/>
    </source>
</evidence>
<dbReference type="PROSITE" id="PS51858">
    <property type="entry name" value="PPPDE"/>
    <property type="match status" value="1"/>
</dbReference>
<evidence type="ECO:0000256" key="3">
    <source>
        <dbReference type="ARBA" id="ARBA00022801"/>
    </source>
</evidence>
<evidence type="ECO:0000259" key="5">
    <source>
        <dbReference type="PROSITE" id="PS51858"/>
    </source>
</evidence>
<dbReference type="PANTHER" id="PTHR12378:SF7">
    <property type="entry name" value="DESUMOYLATING ISOPEPTIDASE 1"/>
    <property type="match status" value="1"/>
</dbReference>
<dbReference type="SMART" id="SM01179">
    <property type="entry name" value="DUF862"/>
    <property type="match status" value="1"/>
</dbReference>
<feature type="domain" description="WWE" evidence="4">
    <location>
        <begin position="82"/>
        <end position="159"/>
    </location>
</feature>